<dbReference type="SUPFAM" id="SSF52029">
    <property type="entry name" value="GroEL apical domain-like"/>
    <property type="match status" value="1"/>
</dbReference>
<dbReference type="PANTHER" id="PTHR11353">
    <property type="entry name" value="CHAPERONIN"/>
    <property type="match status" value="1"/>
</dbReference>
<keyword evidence="6 9" id="KW-0143">Chaperone</keyword>
<dbReference type="InterPro" id="IPR027413">
    <property type="entry name" value="GROEL-like_equatorial_sf"/>
</dbReference>
<name>A0A426ZQ95_ENSVE</name>
<comment type="subcellular location">
    <subcellularLocation>
        <location evidence="1">Cytoplasm</location>
    </subcellularLocation>
</comment>
<evidence type="ECO:0000313" key="11">
    <source>
        <dbReference type="Proteomes" id="UP000287651"/>
    </source>
</evidence>
<keyword evidence="3" id="KW-0963">Cytoplasm</keyword>
<evidence type="ECO:0000256" key="9">
    <source>
        <dbReference type="RuleBase" id="RU004187"/>
    </source>
</evidence>
<sequence length="338" mass="38039">MPKRIENAKIAILTCQFEPPKPKTKHKVDIDTVEKFQTLQQEEQKYFDDMVQKCKDVGATLVICQWGFDDEANHLLMNRNLPAVRWVELELIAIATGGRIVPRFQELTPEKPGKAGLVREKSFGTIKDRMLYIEQCANSRAVKIFIRGGNKMMIEETKRSTHDAPCVARNLIRNNSIVYGGGSAEISCSIAVEAAADRYPGVEQYAIRSFAEALDSIPLALAENSGLPPIDTLTAVKSQQIKENNPCCGIDCNDVGTTNMQEQNVFETLIGKQQQILLATQVVKMILKIDDVITPLQLLILMAKSLYVNFLKDSETPLMRYCRNYSVDICFFCHGWHH</sequence>
<dbReference type="InterPro" id="IPR017998">
    <property type="entry name" value="Chaperone_TCP-1"/>
</dbReference>
<accession>A0A426ZQ95</accession>
<evidence type="ECO:0000313" key="10">
    <source>
        <dbReference type="EMBL" id="RRT66091.1"/>
    </source>
</evidence>
<dbReference type="FunFam" id="1.10.560.10:FF:000049">
    <property type="entry name" value="T-complex protein 1 subunitTheta, putative"/>
    <property type="match status" value="1"/>
</dbReference>
<dbReference type="EMBL" id="AMZH03005565">
    <property type="protein sequence ID" value="RRT66091.1"/>
    <property type="molecule type" value="Genomic_DNA"/>
</dbReference>
<evidence type="ECO:0000256" key="4">
    <source>
        <dbReference type="ARBA" id="ARBA00022741"/>
    </source>
</evidence>
<dbReference type="InterPro" id="IPR002423">
    <property type="entry name" value="Cpn60/GroEL/TCP-1"/>
</dbReference>
<keyword evidence="4 9" id="KW-0547">Nucleotide-binding</keyword>
<dbReference type="GO" id="GO:0005832">
    <property type="term" value="C:chaperonin-containing T-complex"/>
    <property type="evidence" value="ECO:0007669"/>
    <property type="project" value="UniProtKB-ARBA"/>
</dbReference>
<evidence type="ECO:0000256" key="8">
    <source>
        <dbReference type="ARBA" id="ARBA00033325"/>
    </source>
</evidence>
<evidence type="ECO:0000256" key="5">
    <source>
        <dbReference type="ARBA" id="ARBA00022840"/>
    </source>
</evidence>
<keyword evidence="5 9" id="KW-0067">ATP-binding</keyword>
<gene>
    <name evidence="10" type="ORF">B296_00022461</name>
</gene>
<dbReference type="InterPro" id="IPR027409">
    <property type="entry name" value="GroEL-like_apical_dom_sf"/>
</dbReference>
<proteinExistence type="inferred from homology"/>
<dbReference type="GO" id="GO:0005524">
    <property type="term" value="F:ATP binding"/>
    <property type="evidence" value="ECO:0007669"/>
    <property type="project" value="UniProtKB-KW"/>
</dbReference>
<dbReference type="Gene3D" id="3.50.7.10">
    <property type="entry name" value="GroEL"/>
    <property type="match status" value="1"/>
</dbReference>
<dbReference type="Proteomes" id="UP000287651">
    <property type="component" value="Unassembled WGS sequence"/>
</dbReference>
<organism evidence="10 11">
    <name type="scientific">Ensete ventricosum</name>
    <name type="common">Abyssinian banana</name>
    <name type="synonym">Musa ensete</name>
    <dbReference type="NCBI Taxonomy" id="4639"/>
    <lineage>
        <taxon>Eukaryota</taxon>
        <taxon>Viridiplantae</taxon>
        <taxon>Streptophyta</taxon>
        <taxon>Embryophyta</taxon>
        <taxon>Tracheophyta</taxon>
        <taxon>Spermatophyta</taxon>
        <taxon>Magnoliopsida</taxon>
        <taxon>Liliopsida</taxon>
        <taxon>Zingiberales</taxon>
        <taxon>Musaceae</taxon>
        <taxon>Ensete</taxon>
    </lineage>
</organism>
<dbReference type="AlphaFoldDB" id="A0A426ZQ95"/>
<dbReference type="InterPro" id="IPR027410">
    <property type="entry name" value="TCP-1-like_intermed_sf"/>
</dbReference>
<dbReference type="GO" id="GO:0140662">
    <property type="term" value="F:ATP-dependent protein folding chaperone"/>
    <property type="evidence" value="ECO:0007669"/>
    <property type="project" value="InterPro"/>
</dbReference>
<comment type="similarity">
    <text evidence="2 9">Belongs to the TCP-1 chaperonin family.</text>
</comment>
<evidence type="ECO:0000256" key="1">
    <source>
        <dbReference type="ARBA" id="ARBA00004496"/>
    </source>
</evidence>
<comment type="caution">
    <text evidence="10">The sequence shown here is derived from an EMBL/GenBank/DDBJ whole genome shotgun (WGS) entry which is preliminary data.</text>
</comment>
<dbReference type="SUPFAM" id="SSF48592">
    <property type="entry name" value="GroEL equatorial domain-like"/>
    <property type="match status" value="1"/>
</dbReference>
<dbReference type="Gene3D" id="3.30.260.10">
    <property type="entry name" value="TCP-1-like chaperonin intermediate domain"/>
    <property type="match status" value="1"/>
</dbReference>
<reference evidence="10 11" key="1">
    <citation type="journal article" date="2014" name="Agronomy (Basel)">
        <title>A Draft Genome Sequence for Ensete ventricosum, the Drought-Tolerant Tree Against Hunger.</title>
        <authorList>
            <person name="Harrison J."/>
            <person name="Moore K.A."/>
            <person name="Paszkiewicz K."/>
            <person name="Jones T."/>
            <person name="Grant M."/>
            <person name="Ambacheew D."/>
            <person name="Muzemil S."/>
            <person name="Studholme D.J."/>
        </authorList>
    </citation>
    <scope>NUCLEOTIDE SEQUENCE [LARGE SCALE GENOMIC DNA]</scope>
</reference>
<dbReference type="Gene3D" id="1.10.560.10">
    <property type="entry name" value="GroEL-like equatorial domain"/>
    <property type="match status" value="1"/>
</dbReference>
<evidence type="ECO:0000256" key="7">
    <source>
        <dbReference type="ARBA" id="ARBA00024086"/>
    </source>
</evidence>
<protein>
    <recommendedName>
        <fullName evidence="7">T-complex protein 1 subunit epsilon</fullName>
    </recommendedName>
    <alternativeName>
        <fullName evidence="8">CCT-epsilon</fullName>
    </alternativeName>
</protein>
<dbReference type="Pfam" id="PF00118">
    <property type="entry name" value="Cpn60_TCP1"/>
    <property type="match status" value="1"/>
</dbReference>
<evidence type="ECO:0000256" key="2">
    <source>
        <dbReference type="ARBA" id="ARBA00008020"/>
    </source>
</evidence>
<dbReference type="PRINTS" id="PR00304">
    <property type="entry name" value="TCOMPLEXTCP1"/>
</dbReference>
<evidence type="ECO:0000256" key="6">
    <source>
        <dbReference type="ARBA" id="ARBA00023186"/>
    </source>
</evidence>
<evidence type="ECO:0000256" key="3">
    <source>
        <dbReference type="ARBA" id="ARBA00022490"/>
    </source>
</evidence>
<dbReference type="FunFam" id="3.50.7.10:FF:000003">
    <property type="entry name" value="T-complex protein 1 subunit epsilon"/>
    <property type="match status" value="1"/>
</dbReference>
<dbReference type="SUPFAM" id="SSF54849">
    <property type="entry name" value="GroEL-intermediate domain like"/>
    <property type="match status" value="1"/>
</dbReference>